<evidence type="ECO:0000256" key="1">
    <source>
        <dbReference type="SAM" id="SignalP"/>
    </source>
</evidence>
<dbReference type="EMBL" id="JAFKCT010000003">
    <property type="protein sequence ID" value="MBN7811236.1"/>
    <property type="molecule type" value="Genomic_DNA"/>
</dbReference>
<feature type="chain" id="PRO_5046704456" description="Outer membrane protein beta-barrel domain-containing protein" evidence="1">
    <location>
        <begin position="22"/>
        <end position="259"/>
    </location>
</feature>
<evidence type="ECO:0000313" key="3">
    <source>
        <dbReference type="Proteomes" id="UP000664317"/>
    </source>
</evidence>
<keyword evidence="3" id="KW-1185">Reference proteome</keyword>
<keyword evidence="1" id="KW-0732">Signal</keyword>
<dbReference type="Proteomes" id="UP000664317">
    <property type="component" value="Unassembled WGS sequence"/>
</dbReference>
<reference evidence="2 3" key="1">
    <citation type="submission" date="2021-03" db="EMBL/GenBank/DDBJ databases">
        <title>novel species isolated from a fishpond in China.</title>
        <authorList>
            <person name="Lu H."/>
            <person name="Cai Z."/>
        </authorList>
    </citation>
    <scope>NUCLEOTIDE SEQUENCE [LARGE SCALE GENOMIC DNA]</scope>
    <source>
        <strain evidence="2 3">H41</strain>
    </source>
</reference>
<accession>A0ABS3C2C1</accession>
<gene>
    <name evidence="2" type="ORF">J0A68_09725</name>
</gene>
<dbReference type="RefSeq" id="WP_206578017.1">
    <property type="nucleotide sequence ID" value="NZ_JAFKCT010000003.1"/>
</dbReference>
<comment type="caution">
    <text evidence="2">The sequence shown here is derived from an EMBL/GenBank/DDBJ whole genome shotgun (WGS) entry which is preliminary data.</text>
</comment>
<evidence type="ECO:0008006" key="4">
    <source>
        <dbReference type="Google" id="ProtNLM"/>
    </source>
</evidence>
<evidence type="ECO:0000313" key="2">
    <source>
        <dbReference type="EMBL" id="MBN7811236.1"/>
    </source>
</evidence>
<feature type="signal peptide" evidence="1">
    <location>
        <begin position="1"/>
        <end position="21"/>
    </location>
</feature>
<sequence length="259" mass="29393">MTRLGFFFGMMFLISTSTAFSQVQTNALKKAERFDRKDTYRKLSDDEGLFLLPQFGMRYGNNPDPSFSGLQDLSLYYGLGLGYRRGNLSLESGLAVYHHTSSAVYFPIWEREEYVANSDLSALVLPFTFRYDIPTGEKENVRLGAFFTSNCSLVFLKDDDSRSGTMQHGEEQMEYSLTSEAKSPFFFKTGLHAKVRFLNSAFLNLEVGQFFALGTNRLYTLTLDDAPPREVSRKWEGLTWSVGAVVPIAVLEGKFRKKD</sequence>
<proteinExistence type="predicted"/>
<name>A0ABS3C2C1_9BACT</name>
<organism evidence="2 3">
    <name type="scientific">Algoriphagus oliviformis</name>
    <dbReference type="NCBI Taxonomy" id="2811231"/>
    <lineage>
        <taxon>Bacteria</taxon>
        <taxon>Pseudomonadati</taxon>
        <taxon>Bacteroidota</taxon>
        <taxon>Cytophagia</taxon>
        <taxon>Cytophagales</taxon>
        <taxon>Cyclobacteriaceae</taxon>
        <taxon>Algoriphagus</taxon>
    </lineage>
</organism>
<protein>
    <recommendedName>
        <fullName evidence="4">Outer membrane protein beta-barrel domain-containing protein</fullName>
    </recommendedName>
</protein>